<dbReference type="Proteomes" id="UP001215598">
    <property type="component" value="Unassembled WGS sequence"/>
</dbReference>
<sequence length="228" mass="25606">MSIHQFWAEKREKEKLKAPSIPATIAEKMRSPRIDPNVKFAQKRRQRNAEAVTWVLAPPVLPPLFMGTETSSGDQYIPAPSPEEPVFMSSGVGMFTGSQHFTIAGGMFNNIIKNYRVVPTVPPDFRRIPMGDIDLEQELVVNKKTGVVGRRPERKCVRRVYSAKIDGRKSNVTVAVYQGDGAKEGNIPHFVIWNMEWAEGGIIPFCGRPKKGILRGNRSFLAQWQTIS</sequence>
<reference evidence="1" key="1">
    <citation type="submission" date="2023-03" db="EMBL/GenBank/DDBJ databases">
        <title>Massive genome expansion in bonnet fungi (Mycena s.s.) driven by repeated elements and novel gene families across ecological guilds.</title>
        <authorList>
            <consortium name="Lawrence Berkeley National Laboratory"/>
            <person name="Harder C.B."/>
            <person name="Miyauchi S."/>
            <person name="Viragh M."/>
            <person name="Kuo A."/>
            <person name="Thoen E."/>
            <person name="Andreopoulos B."/>
            <person name="Lu D."/>
            <person name="Skrede I."/>
            <person name="Drula E."/>
            <person name="Henrissat B."/>
            <person name="Morin E."/>
            <person name="Kohler A."/>
            <person name="Barry K."/>
            <person name="LaButti K."/>
            <person name="Morin E."/>
            <person name="Salamov A."/>
            <person name="Lipzen A."/>
            <person name="Mereny Z."/>
            <person name="Hegedus B."/>
            <person name="Baldrian P."/>
            <person name="Stursova M."/>
            <person name="Weitz H."/>
            <person name="Taylor A."/>
            <person name="Grigoriev I.V."/>
            <person name="Nagy L.G."/>
            <person name="Martin F."/>
            <person name="Kauserud H."/>
        </authorList>
    </citation>
    <scope>NUCLEOTIDE SEQUENCE</scope>
    <source>
        <strain evidence="1">CBHHK182m</strain>
    </source>
</reference>
<name>A0AAD7K1K3_9AGAR</name>
<keyword evidence="2" id="KW-1185">Reference proteome</keyword>
<comment type="caution">
    <text evidence="1">The sequence shown here is derived from an EMBL/GenBank/DDBJ whole genome shotgun (WGS) entry which is preliminary data.</text>
</comment>
<evidence type="ECO:0000313" key="1">
    <source>
        <dbReference type="EMBL" id="KAJ7773835.1"/>
    </source>
</evidence>
<gene>
    <name evidence="1" type="ORF">B0H16DRAFT_1763296</name>
</gene>
<dbReference type="EMBL" id="JARKIB010000012">
    <property type="protein sequence ID" value="KAJ7773835.1"/>
    <property type="molecule type" value="Genomic_DNA"/>
</dbReference>
<dbReference type="AlphaFoldDB" id="A0AAD7K1K3"/>
<accession>A0AAD7K1K3</accession>
<organism evidence="1 2">
    <name type="scientific">Mycena metata</name>
    <dbReference type="NCBI Taxonomy" id="1033252"/>
    <lineage>
        <taxon>Eukaryota</taxon>
        <taxon>Fungi</taxon>
        <taxon>Dikarya</taxon>
        <taxon>Basidiomycota</taxon>
        <taxon>Agaricomycotina</taxon>
        <taxon>Agaricomycetes</taxon>
        <taxon>Agaricomycetidae</taxon>
        <taxon>Agaricales</taxon>
        <taxon>Marasmiineae</taxon>
        <taxon>Mycenaceae</taxon>
        <taxon>Mycena</taxon>
    </lineage>
</organism>
<protein>
    <submittedName>
        <fullName evidence="1">Uncharacterized protein</fullName>
    </submittedName>
</protein>
<proteinExistence type="predicted"/>
<evidence type="ECO:0000313" key="2">
    <source>
        <dbReference type="Proteomes" id="UP001215598"/>
    </source>
</evidence>